<dbReference type="FunFam" id="2.30.29.30:FF:000281">
    <property type="entry name" value="Actin associated protein"/>
    <property type="match status" value="1"/>
</dbReference>
<evidence type="ECO:0000259" key="3">
    <source>
        <dbReference type="PROSITE" id="PS50229"/>
    </source>
</evidence>
<keyword evidence="6" id="KW-1185">Reference proteome</keyword>
<feature type="domain" description="WH2" evidence="4">
    <location>
        <begin position="569"/>
        <end position="589"/>
    </location>
</feature>
<feature type="compositionally biased region" description="Pro residues" evidence="2">
    <location>
        <begin position="270"/>
        <end position="279"/>
    </location>
</feature>
<feature type="compositionally biased region" description="Low complexity" evidence="2">
    <location>
        <begin position="555"/>
        <end position="569"/>
    </location>
</feature>
<dbReference type="InterPro" id="IPR003124">
    <property type="entry name" value="WH2_dom"/>
</dbReference>
<proteinExistence type="predicted"/>
<feature type="domain" description="WH1" evidence="3">
    <location>
        <begin position="17"/>
        <end position="129"/>
    </location>
</feature>
<dbReference type="GO" id="GO:0045010">
    <property type="term" value="P:actin nucleation"/>
    <property type="evidence" value="ECO:0007669"/>
    <property type="project" value="UniProtKB-ARBA"/>
</dbReference>
<dbReference type="AlphaFoldDB" id="A0AAJ0M734"/>
<dbReference type="InterPro" id="IPR000697">
    <property type="entry name" value="WH1/EVH1_dom"/>
</dbReference>
<evidence type="ECO:0000256" key="2">
    <source>
        <dbReference type="SAM" id="MobiDB-lite"/>
    </source>
</evidence>
<feature type="region of interest" description="Disordered" evidence="2">
    <location>
        <begin position="123"/>
        <end position="197"/>
    </location>
</feature>
<dbReference type="SMART" id="SM00461">
    <property type="entry name" value="WH1"/>
    <property type="match status" value="1"/>
</dbReference>
<dbReference type="Pfam" id="PF00568">
    <property type="entry name" value="WH1"/>
    <property type="match status" value="1"/>
</dbReference>
<dbReference type="EMBL" id="JAUDZG010000001">
    <property type="protein sequence ID" value="KAK3311359.1"/>
    <property type="molecule type" value="Genomic_DNA"/>
</dbReference>
<feature type="compositionally biased region" description="Pro residues" evidence="2">
    <location>
        <begin position="167"/>
        <end position="176"/>
    </location>
</feature>
<dbReference type="GO" id="GO:0030479">
    <property type="term" value="C:actin cortical patch"/>
    <property type="evidence" value="ECO:0007669"/>
    <property type="project" value="UniProtKB-ARBA"/>
</dbReference>
<evidence type="ECO:0000259" key="4">
    <source>
        <dbReference type="PROSITE" id="PS51082"/>
    </source>
</evidence>
<dbReference type="GeneID" id="87890077"/>
<reference evidence="5" key="1">
    <citation type="journal article" date="2023" name="Mol. Phylogenet. Evol.">
        <title>Genome-scale phylogeny and comparative genomics of the fungal order Sordariales.</title>
        <authorList>
            <person name="Hensen N."/>
            <person name="Bonometti L."/>
            <person name="Westerberg I."/>
            <person name="Brannstrom I.O."/>
            <person name="Guillou S."/>
            <person name="Cros-Aarteil S."/>
            <person name="Calhoun S."/>
            <person name="Haridas S."/>
            <person name="Kuo A."/>
            <person name="Mondo S."/>
            <person name="Pangilinan J."/>
            <person name="Riley R."/>
            <person name="LaButti K."/>
            <person name="Andreopoulos B."/>
            <person name="Lipzen A."/>
            <person name="Chen C."/>
            <person name="Yan M."/>
            <person name="Daum C."/>
            <person name="Ng V."/>
            <person name="Clum A."/>
            <person name="Steindorff A."/>
            <person name="Ohm R.A."/>
            <person name="Martin F."/>
            <person name="Silar P."/>
            <person name="Natvig D.O."/>
            <person name="Lalanne C."/>
            <person name="Gautier V."/>
            <person name="Ament-Velasquez S.L."/>
            <person name="Kruys A."/>
            <person name="Hutchinson M.I."/>
            <person name="Powell A.J."/>
            <person name="Barry K."/>
            <person name="Miller A.N."/>
            <person name="Grigoriev I.V."/>
            <person name="Debuchy R."/>
            <person name="Gladieux P."/>
            <person name="Hiltunen Thoren M."/>
            <person name="Johannesson H."/>
        </authorList>
    </citation>
    <scope>NUCLEOTIDE SEQUENCE</scope>
    <source>
        <strain evidence="5">CBS 333.67</strain>
    </source>
</reference>
<evidence type="ECO:0000313" key="5">
    <source>
        <dbReference type="EMBL" id="KAK3311359.1"/>
    </source>
</evidence>
<protein>
    <recommendedName>
        <fullName evidence="7">Proline-rich protein LAS17</fullName>
    </recommendedName>
</protein>
<feature type="compositionally biased region" description="Pro residues" evidence="2">
    <location>
        <begin position="290"/>
        <end position="305"/>
    </location>
</feature>
<feature type="region of interest" description="Disordered" evidence="2">
    <location>
        <begin position="243"/>
        <end position="570"/>
    </location>
</feature>
<dbReference type="GO" id="GO:0071933">
    <property type="term" value="F:Arp2/3 complex binding"/>
    <property type="evidence" value="ECO:0007669"/>
    <property type="project" value="UniProtKB-ARBA"/>
</dbReference>
<dbReference type="CDD" id="cd01205">
    <property type="entry name" value="EVH1_WASP-like"/>
    <property type="match status" value="1"/>
</dbReference>
<name>A0AAJ0M734_9PEZI</name>
<dbReference type="PROSITE" id="PS50229">
    <property type="entry name" value="WH1"/>
    <property type="match status" value="1"/>
</dbReference>
<dbReference type="InterPro" id="IPR011993">
    <property type="entry name" value="PH-like_dom_sf"/>
</dbReference>
<feature type="compositionally biased region" description="Pro residues" evidence="2">
    <location>
        <begin position="352"/>
        <end position="371"/>
    </location>
</feature>
<evidence type="ECO:0000256" key="1">
    <source>
        <dbReference type="ARBA" id="ARBA00022553"/>
    </source>
</evidence>
<comment type="caution">
    <text evidence="5">The sequence shown here is derived from an EMBL/GenBank/DDBJ whole genome shotgun (WGS) entry which is preliminary data.</text>
</comment>
<feature type="compositionally biased region" description="Pro residues" evidence="2">
    <location>
        <begin position="252"/>
        <end position="261"/>
    </location>
</feature>
<dbReference type="GO" id="GO:0003779">
    <property type="term" value="F:actin binding"/>
    <property type="evidence" value="ECO:0007669"/>
    <property type="project" value="InterPro"/>
</dbReference>
<dbReference type="RefSeq" id="XP_062727139.1">
    <property type="nucleotide sequence ID" value="XM_062871248.1"/>
</dbReference>
<feature type="compositionally biased region" description="Pro residues" evidence="2">
    <location>
        <begin position="384"/>
        <end position="410"/>
    </location>
</feature>
<dbReference type="SUPFAM" id="SSF50729">
    <property type="entry name" value="PH domain-like"/>
    <property type="match status" value="1"/>
</dbReference>
<feature type="compositionally biased region" description="Pro residues" evidence="2">
    <location>
        <begin position="420"/>
        <end position="549"/>
    </location>
</feature>
<dbReference type="Proteomes" id="UP001273166">
    <property type="component" value="Unassembled WGS sequence"/>
</dbReference>
<feature type="compositionally biased region" description="Pro residues" evidence="2">
    <location>
        <begin position="317"/>
        <end position="340"/>
    </location>
</feature>
<dbReference type="InterPro" id="IPR033927">
    <property type="entry name" value="WASPfam_EVH1"/>
</dbReference>
<sequence>MPSILSDDDRETVKRFVPKQTNKIHAVAVARLYIAYPNRSKWTYTGLQGAIVLANDLVGNTYWIKMVDISPGNRGVIWDQEIFENWSYNQDRVFFHTFELEECLAGLSFVDEKEAKQFLKKMNDREKNASKATQKTKFGGAAPASHHKHHHGFLGGLFGSHRHSSAPTPPESPRVPAPTRNHRSGSLNGPHELADSSGFEKLDAFDPQWREHFGEDLKSKGLTDDFIRENQDFIVDFLKQEQAAQANQSESNPPPPPPPPVNGSGTGLRAPPPPPPAAPHRPVSETISAPSPPKRGPAPPPPPAPRRSANHISAQPEPSPSRDSPPPPARPRFAVPPPLPEAGKFARSDPPRAVPSPPAPGPPPPPRPPKTPMENAEPAQRFNVPPPFPGQRNVPPPPPSRGAVPPPPPSRDAVQAHSPAAPPPLPPKAPAASAPPLPPSSSRPPPSLPARSPVPPPPAHPPLPSSHAPPAPPLPASGAPPAPPPPPPLPSSNAPPPPAPPLTPMSGGAPPPPRPPPGPGVSGIPPPPPPPPPPGAGVPPPPPPPPPPNRDSGYSSSAPTAALPAPDSSRAAVLDSIRGAGGIAALKKVDRSQIRDRSAAMVPGGGNDTGPHGSGLPPAGVAPGGGGGGMADALAAALQKRKEKVSRSDDEDDDDDW</sequence>
<feature type="region of interest" description="Disordered" evidence="2">
    <location>
        <begin position="588"/>
        <end position="657"/>
    </location>
</feature>
<keyword evidence="1" id="KW-0597">Phosphoprotein</keyword>
<gene>
    <name evidence="5" type="ORF">B0T15DRAFT_72354</name>
</gene>
<evidence type="ECO:0000313" key="6">
    <source>
        <dbReference type="Proteomes" id="UP001273166"/>
    </source>
</evidence>
<dbReference type="Gene3D" id="2.30.29.30">
    <property type="entry name" value="Pleckstrin-homology domain (PH domain)/Phosphotyrosine-binding domain (PTB)"/>
    <property type="match status" value="1"/>
</dbReference>
<dbReference type="PROSITE" id="PS51082">
    <property type="entry name" value="WH2"/>
    <property type="match status" value="1"/>
</dbReference>
<reference evidence="5" key="2">
    <citation type="submission" date="2023-06" db="EMBL/GenBank/DDBJ databases">
        <authorList>
            <consortium name="Lawrence Berkeley National Laboratory"/>
            <person name="Mondo S.J."/>
            <person name="Hensen N."/>
            <person name="Bonometti L."/>
            <person name="Westerberg I."/>
            <person name="Brannstrom I.O."/>
            <person name="Guillou S."/>
            <person name="Cros-Aarteil S."/>
            <person name="Calhoun S."/>
            <person name="Haridas S."/>
            <person name="Kuo A."/>
            <person name="Pangilinan J."/>
            <person name="Riley R."/>
            <person name="Labutti K."/>
            <person name="Andreopoulos B."/>
            <person name="Lipzen A."/>
            <person name="Chen C."/>
            <person name="Yanf M."/>
            <person name="Daum C."/>
            <person name="Ng V."/>
            <person name="Clum A."/>
            <person name="Steindorff A."/>
            <person name="Ohm R."/>
            <person name="Martin F."/>
            <person name="Silar P."/>
            <person name="Natvig D."/>
            <person name="Lalanne C."/>
            <person name="Gautier V."/>
            <person name="Ament-Velasquez S.L."/>
            <person name="Kruys A."/>
            <person name="Hutchinson M.I."/>
            <person name="Powell A.J."/>
            <person name="Barry K."/>
            <person name="Miller A.N."/>
            <person name="Grigoriev I.V."/>
            <person name="Debuchy R."/>
            <person name="Gladieux P."/>
            <person name="Thoren M.H."/>
            <person name="Johannesson H."/>
        </authorList>
    </citation>
    <scope>NUCLEOTIDE SEQUENCE</scope>
    <source>
        <strain evidence="5">CBS 333.67</strain>
    </source>
</reference>
<organism evidence="5 6">
    <name type="scientific">Chaetomium strumarium</name>
    <dbReference type="NCBI Taxonomy" id="1170767"/>
    <lineage>
        <taxon>Eukaryota</taxon>
        <taxon>Fungi</taxon>
        <taxon>Dikarya</taxon>
        <taxon>Ascomycota</taxon>
        <taxon>Pezizomycotina</taxon>
        <taxon>Sordariomycetes</taxon>
        <taxon>Sordariomycetidae</taxon>
        <taxon>Sordariales</taxon>
        <taxon>Chaetomiaceae</taxon>
        <taxon>Chaetomium</taxon>
    </lineage>
</organism>
<feature type="compositionally biased region" description="Basic and acidic residues" evidence="2">
    <location>
        <begin position="588"/>
        <end position="598"/>
    </location>
</feature>
<evidence type="ECO:0008006" key="7">
    <source>
        <dbReference type="Google" id="ProtNLM"/>
    </source>
</evidence>
<accession>A0AAJ0M734</accession>